<evidence type="ECO:0000313" key="2">
    <source>
        <dbReference type="Proteomes" id="UP001430848"/>
    </source>
</evidence>
<sequence length="114" mass="12982">MIDMRDDHWSGKAKDKYLQGSPTVEQKVLEQILSAGAERIVTNRIPPEGGELYIALVQQGRGSIKFAYELREKHGSPLHFTLRPGEEHLFDTEIDADQDWVQDGLNFVGKYWPA</sequence>
<keyword evidence="2" id="KW-1185">Reference proteome</keyword>
<comment type="caution">
    <text evidence="1">The sequence shown here is derived from an EMBL/GenBank/DDBJ whole genome shotgun (WGS) entry which is preliminary data.</text>
</comment>
<accession>A0ABR1NU98</accession>
<dbReference type="Proteomes" id="UP001430848">
    <property type="component" value="Unassembled WGS sequence"/>
</dbReference>
<name>A0ABR1NU98_DIAER</name>
<organism evidence="1 2">
    <name type="scientific">Diaporthe eres</name>
    <name type="common">Phomopsis oblonga</name>
    <dbReference type="NCBI Taxonomy" id="83184"/>
    <lineage>
        <taxon>Eukaryota</taxon>
        <taxon>Fungi</taxon>
        <taxon>Dikarya</taxon>
        <taxon>Ascomycota</taxon>
        <taxon>Pezizomycotina</taxon>
        <taxon>Sordariomycetes</taxon>
        <taxon>Sordariomycetidae</taxon>
        <taxon>Diaporthales</taxon>
        <taxon>Diaporthaceae</taxon>
        <taxon>Diaporthe</taxon>
        <taxon>Diaporthe eres species complex</taxon>
    </lineage>
</organism>
<proteinExistence type="predicted"/>
<protein>
    <submittedName>
        <fullName evidence="1">Uncharacterized protein</fullName>
    </submittedName>
</protein>
<evidence type="ECO:0000313" key="1">
    <source>
        <dbReference type="EMBL" id="KAK7715662.1"/>
    </source>
</evidence>
<dbReference type="EMBL" id="JAKNSF020000106">
    <property type="protein sequence ID" value="KAK7715662.1"/>
    <property type="molecule type" value="Genomic_DNA"/>
</dbReference>
<gene>
    <name evidence="1" type="ORF">SLS63_011338</name>
</gene>
<reference evidence="1 2" key="1">
    <citation type="submission" date="2024-02" db="EMBL/GenBank/DDBJ databases">
        <title>De novo assembly and annotation of 12 fungi associated with fruit tree decline syndrome in Ontario, Canada.</title>
        <authorList>
            <person name="Sulman M."/>
            <person name="Ellouze W."/>
            <person name="Ilyukhin E."/>
        </authorList>
    </citation>
    <scope>NUCLEOTIDE SEQUENCE [LARGE SCALE GENOMIC DNA]</scope>
    <source>
        <strain evidence="1 2">M169</strain>
    </source>
</reference>